<comment type="function">
    <text evidence="9">Essential subunit of the Sec protein translocation channel SecYEG. Clamps together the 2 halves of SecY. May contact the channel plug during translocation.</text>
</comment>
<dbReference type="RefSeq" id="WP_091913495.1">
    <property type="nucleotide sequence ID" value="NZ_FNLO01000021.1"/>
</dbReference>
<proteinExistence type="inferred from homology"/>
<evidence type="ECO:0000313" key="10">
    <source>
        <dbReference type="EMBL" id="SDV51668.1"/>
    </source>
</evidence>
<protein>
    <recommendedName>
        <fullName evidence="9">Protein translocase subunit SecE</fullName>
    </recommendedName>
</protein>
<comment type="similarity">
    <text evidence="9">Belongs to the SecE/SEC61-gamma family.</text>
</comment>
<keyword evidence="7 9" id="KW-0811">Translocation</keyword>
<feature type="transmembrane region" description="Helical" evidence="9">
    <location>
        <begin position="89"/>
        <end position="109"/>
    </location>
</feature>
<dbReference type="EMBL" id="FNLO01000021">
    <property type="protein sequence ID" value="SDV51668.1"/>
    <property type="molecule type" value="Genomic_DNA"/>
</dbReference>
<gene>
    <name evidence="9" type="primary">secE</name>
    <name evidence="10" type="ORF">SAMN05216551_12117</name>
</gene>
<evidence type="ECO:0000256" key="1">
    <source>
        <dbReference type="ARBA" id="ARBA00004370"/>
    </source>
</evidence>
<keyword evidence="2 9" id="KW-0813">Transport</keyword>
<dbReference type="NCBIfam" id="NF004371">
    <property type="entry name" value="PRK05740.1-1"/>
    <property type="match status" value="1"/>
</dbReference>
<dbReference type="PANTHER" id="PTHR33910">
    <property type="entry name" value="PROTEIN TRANSLOCASE SUBUNIT SECE"/>
    <property type="match status" value="1"/>
</dbReference>
<dbReference type="InterPro" id="IPR001901">
    <property type="entry name" value="Translocase_SecE/Sec61-g"/>
</dbReference>
<keyword evidence="3 9" id="KW-1003">Cell membrane</keyword>
<feature type="transmembrane region" description="Helical" evidence="9">
    <location>
        <begin position="41"/>
        <end position="68"/>
    </location>
</feature>
<evidence type="ECO:0000256" key="3">
    <source>
        <dbReference type="ARBA" id="ARBA00022475"/>
    </source>
</evidence>
<dbReference type="PANTHER" id="PTHR33910:SF1">
    <property type="entry name" value="PROTEIN TRANSLOCASE SUBUNIT SECE"/>
    <property type="match status" value="1"/>
</dbReference>
<evidence type="ECO:0000256" key="8">
    <source>
        <dbReference type="ARBA" id="ARBA00023136"/>
    </source>
</evidence>
<sequence length="126" mass="13712">MANPSVENVHSTGDKLMLAAAVVLALAGIAGFYLLGAQALWVRVLVLLLALVIAAAVASLSVTGKTFVGFTKDSYREMRKVVWPSRKEAGQTTLIVFAFVLVMAVYLWLSDKVIEWAVFSLILGWR</sequence>
<reference evidence="11" key="1">
    <citation type="submission" date="2016-09" db="EMBL/GenBank/DDBJ databases">
        <authorList>
            <person name="Varghese N."/>
            <person name="Submissions S."/>
        </authorList>
    </citation>
    <scope>NUCLEOTIDE SEQUENCE [LARGE SCALE GENOMIC DNA]</scope>
    <source>
        <strain evidence="11">JS23</strain>
    </source>
</reference>
<dbReference type="OrthoDB" id="9806365at2"/>
<evidence type="ECO:0000256" key="9">
    <source>
        <dbReference type="HAMAP-Rule" id="MF_00422"/>
    </source>
</evidence>
<dbReference type="HAMAP" id="MF_00422">
    <property type="entry name" value="SecE"/>
    <property type="match status" value="1"/>
</dbReference>
<dbReference type="Proteomes" id="UP000243719">
    <property type="component" value="Unassembled WGS sequence"/>
</dbReference>
<evidence type="ECO:0000256" key="2">
    <source>
        <dbReference type="ARBA" id="ARBA00022448"/>
    </source>
</evidence>
<dbReference type="Gene3D" id="1.20.5.1030">
    <property type="entry name" value="Preprotein translocase secy subunit"/>
    <property type="match status" value="1"/>
</dbReference>
<accession>A0A1H2PWD8</accession>
<dbReference type="InterPro" id="IPR005807">
    <property type="entry name" value="SecE_bac"/>
</dbReference>
<comment type="subunit">
    <text evidence="9">Component of the Sec protein translocase complex. Heterotrimer consisting of SecY, SecE and SecG subunits. The heterotrimers can form oligomers, although 1 heterotrimer is thought to be able to translocate proteins. Interacts with the ribosome. Interacts with SecDF, and other proteins may be involved. Interacts with SecA.</text>
</comment>
<keyword evidence="6 9" id="KW-1133">Transmembrane helix</keyword>
<comment type="caution">
    <text evidence="9">Lacks conserved residue(s) required for the propagation of feature annotation.</text>
</comment>
<dbReference type="STRING" id="1770053.SAMN05216551_12117"/>
<dbReference type="Pfam" id="PF00584">
    <property type="entry name" value="SecE"/>
    <property type="match status" value="1"/>
</dbReference>
<name>A0A1H2PWD8_9BURK</name>
<keyword evidence="11" id="KW-1185">Reference proteome</keyword>
<evidence type="ECO:0000256" key="6">
    <source>
        <dbReference type="ARBA" id="ARBA00022989"/>
    </source>
</evidence>
<dbReference type="GO" id="GO:0065002">
    <property type="term" value="P:intracellular protein transmembrane transport"/>
    <property type="evidence" value="ECO:0007669"/>
    <property type="project" value="UniProtKB-UniRule"/>
</dbReference>
<keyword evidence="5 9" id="KW-0653">Protein transport</keyword>
<comment type="subcellular location">
    <subcellularLocation>
        <location evidence="1">Membrane</location>
    </subcellularLocation>
</comment>
<evidence type="ECO:0000313" key="11">
    <source>
        <dbReference type="Proteomes" id="UP000243719"/>
    </source>
</evidence>
<dbReference type="GO" id="GO:0043952">
    <property type="term" value="P:protein transport by the Sec complex"/>
    <property type="evidence" value="ECO:0007669"/>
    <property type="project" value="UniProtKB-UniRule"/>
</dbReference>
<dbReference type="NCBIfam" id="TIGR00964">
    <property type="entry name" value="secE_bact"/>
    <property type="match status" value="1"/>
</dbReference>
<keyword evidence="8 9" id="KW-0472">Membrane</keyword>
<feature type="transmembrane region" description="Helical" evidence="9">
    <location>
        <begin position="16"/>
        <end position="35"/>
    </location>
</feature>
<dbReference type="PRINTS" id="PR01650">
    <property type="entry name" value="SECETRNLCASE"/>
</dbReference>
<keyword evidence="4 9" id="KW-0812">Transmembrane</keyword>
<dbReference type="InterPro" id="IPR038379">
    <property type="entry name" value="SecE_sf"/>
</dbReference>
<dbReference type="AlphaFoldDB" id="A0A1H2PWD8"/>
<dbReference type="GO" id="GO:0009306">
    <property type="term" value="P:protein secretion"/>
    <property type="evidence" value="ECO:0007669"/>
    <property type="project" value="UniProtKB-UniRule"/>
</dbReference>
<evidence type="ECO:0000256" key="5">
    <source>
        <dbReference type="ARBA" id="ARBA00022927"/>
    </source>
</evidence>
<evidence type="ECO:0000256" key="7">
    <source>
        <dbReference type="ARBA" id="ARBA00023010"/>
    </source>
</evidence>
<dbReference type="GO" id="GO:0008320">
    <property type="term" value="F:protein transmembrane transporter activity"/>
    <property type="evidence" value="ECO:0007669"/>
    <property type="project" value="UniProtKB-UniRule"/>
</dbReference>
<dbReference type="GO" id="GO:0006605">
    <property type="term" value="P:protein targeting"/>
    <property type="evidence" value="ECO:0007669"/>
    <property type="project" value="UniProtKB-UniRule"/>
</dbReference>
<organism evidence="10 11">
    <name type="scientific">Chitinasiproducens palmae</name>
    <dbReference type="NCBI Taxonomy" id="1770053"/>
    <lineage>
        <taxon>Bacteria</taxon>
        <taxon>Pseudomonadati</taxon>
        <taxon>Pseudomonadota</taxon>
        <taxon>Betaproteobacteria</taxon>
        <taxon>Burkholderiales</taxon>
        <taxon>Burkholderiaceae</taxon>
        <taxon>Chitinasiproducens</taxon>
    </lineage>
</organism>
<dbReference type="GO" id="GO:0005886">
    <property type="term" value="C:plasma membrane"/>
    <property type="evidence" value="ECO:0007669"/>
    <property type="project" value="UniProtKB-UniRule"/>
</dbReference>
<evidence type="ECO:0000256" key="4">
    <source>
        <dbReference type="ARBA" id="ARBA00022692"/>
    </source>
</evidence>